<feature type="signal peptide" evidence="1">
    <location>
        <begin position="1"/>
        <end position="25"/>
    </location>
</feature>
<evidence type="ECO:0000313" key="3">
    <source>
        <dbReference type="Proteomes" id="UP000315471"/>
    </source>
</evidence>
<reference evidence="2 3" key="1">
    <citation type="submission" date="2019-02" db="EMBL/GenBank/DDBJ databases">
        <title>Deep-cultivation of Planctomycetes and their phenomic and genomic characterization uncovers novel biology.</title>
        <authorList>
            <person name="Wiegand S."/>
            <person name="Jogler M."/>
            <person name="Boedeker C."/>
            <person name="Pinto D."/>
            <person name="Vollmers J."/>
            <person name="Rivas-Marin E."/>
            <person name="Kohn T."/>
            <person name="Peeters S.H."/>
            <person name="Heuer A."/>
            <person name="Rast P."/>
            <person name="Oberbeckmann S."/>
            <person name="Bunk B."/>
            <person name="Jeske O."/>
            <person name="Meyerdierks A."/>
            <person name="Storesund J.E."/>
            <person name="Kallscheuer N."/>
            <person name="Luecker S."/>
            <person name="Lage O.M."/>
            <person name="Pohl T."/>
            <person name="Merkel B.J."/>
            <person name="Hornburger P."/>
            <person name="Mueller R.-W."/>
            <person name="Bruemmer F."/>
            <person name="Labrenz M."/>
            <person name="Spormann A.M."/>
            <person name="Op Den Camp H."/>
            <person name="Overmann J."/>
            <person name="Amann R."/>
            <person name="Jetten M.S.M."/>
            <person name="Mascher T."/>
            <person name="Medema M.H."/>
            <person name="Devos D.P."/>
            <person name="Kaster A.-K."/>
            <person name="Ovreas L."/>
            <person name="Rohde M."/>
            <person name="Galperin M.Y."/>
            <person name="Jogler C."/>
        </authorList>
    </citation>
    <scope>NUCLEOTIDE SEQUENCE [LARGE SCALE GENOMIC DNA]</scope>
    <source>
        <strain evidence="2 3">Q31b</strain>
    </source>
</reference>
<keyword evidence="2" id="KW-0378">Hydrolase</keyword>
<gene>
    <name evidence="2" type="ORF">Q31b_00360</name>
</gene>
<feature type="chain" id="PRO_5023133467" evidence="1">
    <location>
        <begin position="26"/>
        <end position="707"/>
    </location>
</feature>
<dbReference type="Gene3D" id="2.60.120.380">
    <property type="match status" value="2"/>
</dbReference>
<keyword evidence="3" id="KW-1185">Reference proteome</keyword>
<sequence precursor="true">MSKLTVSVFLGFLSLSTTTAVTAWAQPSPYIGYAYPAGGQQGTTFAVKLGGQRLIGLEDVLVSGDGVTAEITDTFRKMNNQDRALLREQAQLLRQKQKRGSGETGTALSPTEKKILSNIESRLADYVARPASTSIAELVYVQVSIAPDAKPGPREIRVVTSRGISNPIIFPIGQIPEVTREPMRTTSMQVLGKEELALRNRPADEVEESIELPCTVNGQIASGEVNWYRFKAKQGQRLVISCFARQLIPYIADAVPGWFQAVMALYDENGNQVAYNDDFRFKPDPTIFIEVPADGEYRLCIHDAIYRGREDFVYRISIGELPTITSLFPLGGSLESVSKAELQGWNLKGAAVAPINPATQSPTVWVSAIVDGMASNRVPFAISTMNELFEVEPNNRTSQAQTIDLPTIVNGRIEQAGDMDLFAVEAKAGQTLVAEVTARRLDSPLDSMLEIRDTKGRLVAANDDHADVASGLNTHHADSYLMVKLPEDGVYYVQIRDTSQSGGKAFAYRLRLSPPCPDFELRAEPSGLALRSGKAMGVNVYAIRKDGFDGDIQIRLNDSVKRFSASSPGMKKAADSTKIWIKSLRNAKDSPSEILIEGIAEIDGQQVVRRAVACEDKMQAFLWRHLVPTEAGFSAIVFGPKEEPEFQRPLPPRPSKLDYQKARSGDVPQFTAKQVQGRLRQLRLLFEEWSITDSFYNAKVAQCETFQ</sequence>
<dbReference type="GO" id="GO:0008233">
    <property type="term" value="F:peptidase activity"/>
    <property type="evidence" value="ECO:0007669"/>
    <property type="project" value="UniProtKB-KW"/>
</dbReference>
<evidence type="ECO:0000256" key="1">
    <source>
        <dbReference type="SAM" id="SignalP"/>
    </source>
</evidence>
<dbReference type="RefSeq" id="WP_146597689.1">
    <property type="nucleotide sequence ID" value="NZ_SJPY01000001.1"/>
</dbReference>
<dbReference type="OrthoDB" id="235850at2"/>
<name>A0A5C6EBI0_9BACT</name>
<proteinExistence type="predicted"/>
<dbReference type="AlphaFoldDB" id="A0A5C6EBI0"/>
<accession>A0A5C6EBI0</accession>
<organism evidence="2 3">
    <name type="scientific">Novipirellula aureliae</name>
    <dbReference type="NCBI Taxonomy" id="2527966"/>
    <lineage>
        <taxon>Bacteria</taxon>
        <taxon>Pseudomonadati</taxon>
        <taxon>Planctomycetota</taxon>
        <taxon>Planctomycetia</taxon>
        <taxon>Pirellulales</taxon>
        <taxon>Pirellulaceae</taxon>
        <taxon>Novipirellula</taxon>
    </lineage>
</organism>
<dbReference type="EMBL" id="SJPY01000001">
    <property type="protein sequence ID" value="TWU44866.1"/>
    <property type="molecule type" value="Genomic_DNA"/>
</dbReference>
<dbReference type="EC" id="3.4.21.-" evidence="2"/>
<dbReference type="Proteomes" id="UP000315471">
    <property type="component" value="Unassembled WGS sequence"/>
</dbReference>
<keyword evidence="2" id="KW-0645">Protease</keyword>
<keyword evidence="1" id="KW-0732">Signal</keyword>
<evidence type="ECO:0000313" key="2">
    <source>
        <dbReference type="EMBL" id="TWU44866.1"/>
    </source>
</evidence>
<comment type="caution">
    <text evidence="2">The sequence shown here is derived from an EMBL/GenBank/DDBJ whole genome shotgun (WGS) entry which is preliminary data.</text>
</comment>
<protein>
    <submittedName>
        <fullName evidence="2">Putative subtilase-type serine protease</fullName>
        <ecNumber evidence="2">3.4.21.-</ecNumber>
    </submittedName>
</protein>
<dbReference type="GO" id="GO:0006508">
    <property type="term" value="P:proteolysis"/>
    <property type="evidence" value="ECO:0007669"/>
    <property type="project" value="UniProtKB-KW"/>
</dbReference>